<dbReference type="SUPFAM" id="SSF63712">
    <property type="entry name" value="Nicotinic receptor ligand binding domain-like"/>
    <property type="match status" value="1"/>
</dbReference>
<dbReference type="PANTHER" id="PTHR22930:SF286">
    <property type="entry name" value="NUCLEASE HARBI1"/>
    <property type="match status" value="1"/>
</dbReference>
<evidence type="ECO:0000256" key="5">
    <source>
        <dbReference type="ARBA" id="ARBA00022722"/>
    </source>
</evidence>
<dbReference type="InterPro" id="IPR045249">
    <property type="entry name" value="HARBI1-like"/>
</dbReference>
<feature type="region of interest" description="Disordered" evidence="10">
    <location>
        <begin position="366"/>
        <end position="409"/>
    </location>
</feature>
<evidence type="ECO:0000256" key="10">
    <source>
        <dbReference type="SAM" id="MobiDB-lite"/>
    </source>
</evidence>
<dbReference type="GO" id="GO:0005230">
    <property type="term" value="F:extracellular ligand-gated monoatomic ion channel activity"/>
    <property type="evidence" value="ECO:0007669"/>
    <property type="project" value="InterPro"/>
</dbReference>
<keyword evidence="5" id="KW-0540">Nuclease</keyword>
<feature type="transmembrane region" description="Helical" evidence="11">
    <location>
        <begin position="157"/>
        <end position="181"/>
    </location>
</feature>
<keyword evidence="7" id="KW-0378">Hydrolase</keyword>
<dbReference type="GO" id="GO:0016020">
    <property type="term" value="C:membrane"/>
    <property type="evidence" value="ECO:0007669"/>
    <property type="project" value="UniProtKB-SubCell"/>
</dbReference>
<gene>
    <name evidence="13" type="ORF">Pcinc_000117</name>
</gene>
<evidence type="ECO:0000256" key="8">
    <source>
        <dbReference type="ARBA" id="ARBA00023136"/>
    </source>
</evidence>
<evidence type="ECO:0000256" key="3">
    <source>
        <dbReference type="ARBA" id="ARBA00004370"/>
    </source>
</evidence>
<dbReference type="InterPro" id="IPR036734">
    <property type="entry name" value="Neur_chan_lig-bd_sf"/>
</dbReference>
<comment type="similarity">
    <text evidence="4">Belongs to the HARBI1 family.</text>
</comment>
<evidence type="ECO:0000256" key="4">
    <source>
        <dbReference type="ARBA" id="ARBA00006958"/>
    </source>
</evidence>
<dbReference type="InterPro" id="IPR018000">
    <property type="entry name" value="Neurotransmitter_ion_chnl_CS"/>
</dbReference>
<dbReference type="PROSITE" id="PS00236">
    <property type="entry name" value="NEUROTR_ION_CHANNEL"/>
    <property type="match status" value="1"/>
</dbReference>
<dbReference type="AlphaFoldDB" id="A0AAE1GQ55"/>
<evidence type="ECO:0000259" key="12">
    <source>
        <dbReference type="Pfam" id="PF13359"/>
    </source>
</evidence>
<protein>
    <recommendedName>
        <fullName evidence="12">DDE Tnp4 domain-containing protein</fullName>
    </recommendedName>
</protein>
<proteinExistence type="inferred from homology"/>
<feature type="compositionally biased region" description="Low complexity" evidence="10">
    <location>
        <begin position="384"/>
        <end position="400"/>
    </location>
</feature>
<evidence type="ECO:0000256" key="11">
    <source>
        <dbReference type="SAM" id="Phobius"/>
    </source>
</evidence>
<name>A0AAE1GQ55_PETCI</name>
<comment type="subcellular location">
    <subcellularLocation>
        <location evidence="3">Membrane</location>
    </subcellularLocation>
    <subcellularLocation>
        <location evidence="2">Nucleus</location>
    </subcellularLocation>
</comment>
<dbReference type="GO" id="GO:0005634">
    <property type="term" value="C:nucleus"/>
    <property type="evidence" value="ECO:0007669"/>
    <property type="project" value="UniProtKB-SubCell"/>
</dbReference>
<keyword evidence="8 11" id="KW-0472">Membrane</keyword>
<evidence type="ECO:0000256" key="6">
    <source>
        <dbReference type="ARBA" id="ARBA00022723"/>
    </source>
</evidence>
<evidence type="ECO:0000256" key="9">
    <source>
        <dbReference type="ARBA" id="ARBA00023242"/>
    </source>
</evidence>
<keyword evidence="14" id="KW-1185">Reference proteome</keyword>
<accession>A0AAE1GQ55</accession>
<keyword evidence="9" id="KW-0539">Nucleus</keyword>
<dbReference type="Proteomes" id="UP001286313">
    <property type="component" value="Unassembled WGS sequence"/>
</dbReference>
<keyword evidence="6" id="KW-0479">Metal-binding</keyword>
<evidence type="ECO:0000313" key="14">
    <source>
        <dbReference type="Proteomes" id="UP001286313"/>
    </source>
</evidence>
<dbReference type="PANTHER" id="PTHR22930">
    <property type="match status" value="1"/>
</dbReference>
<keyword evidence="11" id="KW-1133">Transmembrane helix</keyword>
<dbReference type="Pfam" id="PF13359">
    <property type="entry name" value="DDE_Tnp_4"/>
    <property type="match status" value="1"/>
</dbReference>
<feature type="domain" description="DDE Tnp4" evidence="12">
    <location>
        <begin position="240"/>
        <end position="354"/>
    </location>
</feature>
<sequence length="409" mass="46550">MHLVVPQVSQDQVELLWRPQVGFINTDDIQHTEVDEDAVTTVLRRDTNFIPDLSNAFEVEIYRGDANPVSTSRKYSTIFTCNFDLVLYPFDIQMCFMRLQILSASSEYLIFNATNSHVAYLGQKLLVEYGIGKIDLEVDDTKQYSEIRVQVELIRRYGYAMLNIYIPSLTLLTISFVTLFFRAPIFEVDYDAPNSQSWVKQTSSSAGSSLVKVIPASGSIPVLPIPFVDKFSKVKFNLKFYILLSRYPGSTHDSFIWNNCALRAKFAEGDFLDCHLLGDSGYPLERYLLTPFANPMTRGEERFNRSHTRTRVLIEQTFDLLKSRFRCLHQSGRSLQYEPRKCGKIITACILLHNRCVRRRIPLPEAEAEAEGGEEEDPDDPEPLEAAGARQGRAAGQQARNNVVDNVFS</sequence>
<dbReference type="GO" id="GO:0046872">
    <property type="term" value="F:metal ion binding"/>
    <property type="evidence" value="ECO:0007669"/>
    <property type="project" value="UniProtKB-KW"/>
</dbReference>
<organism evidence="13 14">
    <name type="scientific">Petrolisthes cinctipes</name>
    <name type="common">Flat porcelain crab</name>
    <dbReference type="NCBI Taxonomy" id="88211"/>
    <lineage>
        <taxon>Eukaryota</taxon>
        <taxon>Metazoa</taxon>
        <taxon>Ecdysozoa</taxon>
        <taxon>Arthropoda</taxon>
        <taxon>Crustacea</taxon>
        <taxon>Multicrustacea</taxon>
        <taxon>Malacostraca</taxon>
        <taxon>Eumalacostraca</taxon>
        <taxon>Eucarida</taxon>
        <taxon>Decapoda</taxon>
        <taxon>Pleocyemata</taxon>
        <taxon>Anomura</taxon>
        <taxon>Galatheoidea</taxon>
        <taxon>Porcellanidae</taxon>
        <taxon>Petrolisthes</taxon>
    </lineage>
</organism>
<dbReference type="Gene3D" id="2.70.170.10">
    <property type="entry name" value="Neurotransmitter-gated ion-channel ligand-binding domain"/>
    <property type="match status" value="1"/>
</dbReference>
<evidence type="ECO:0000313" key="13">
    <source>
        <dbReference type="EMBL" id="KAK3896195.1"/>
    </source>
</evidence>
<feature type="compositionally biased region" description="Acidic residues" evidence="10">
    <location>
        <begin position="366"/>
        <end position="383"/>
    </location>
</feature>
<comment type="cofactor">
    <cofactor evidence="1">
        <name>a divalent metal cation</name>
        <dbReference type="ChEBI" id="CHEBI:60240"/>
    </cofactor>
</comment>
<evidence type="ECO:0000256" key="2">
    <source>
        <dbReference type="ARBA" id="ARBA00004123"/>
    </source>
</evidence>
<reference evidence="13" key="1">
    <citation type="submission" date="2023-10" db="EMBL/GenBank/DDBJ databases">
        <title>Genome assemblies of two species of porcelain crab, Petrolisthes cinctipes and Petrolisthes manimaculis (Anomura: Porcellanidae).</title>
        <authorList>
            <person name="Angst P."/>
        </authorList>
    </citation>
    <scope>NUCLEOTIDE SEQUENCE</scope>
    <source>
        <strain evidence="13">PB745_01</strain>
        <tissue evidence="13">Gill</tissue>
    </source>
</reference>
<comment type="caution">
    <text evidence="13">The sequence shown here is derived from an EMBL/GenBank/DDBJ whole genome shotgun (WGS) entry which is preliminary data.</text>
</comment>
<dbReference type="EMBL" id="JAWQEG010000008">
    <property type="protein sequence ID" value="KAK3896195.1"/>
    <property type="molecule type" value="Genomic_DNA"/>
</dbReference>
<keyword evidence="11" id="KW-0812">Transmembrane</keyword>
<dbReference type="GO" id="GO:0016787">
    <property type="term" value="F:hydrolase activity"/>
    <property type="evidence" value="ECO:0007669"/>
    <property type="project" value="UniProtKB-KW"/>
</dbReference>
<evidence type="ECO:0000256" key="7">
    <source>
        <dbReference type="ARBA" id="ARBA00022801"/>
    </source>
</evidence>
<evidence type="ECO:0000256" key="1">
    <source>
        <dbReference type="ARBA" id="ARBA00001968"/>
    </source>
</evidence>
<dbReference type="InterPro" id="IPR027806">
    <property type="entry name" value="HARBI1_dom"/>
</dbReference>
<dbReference type="GO" id="GO:0004518">
    <property type="term" value="F:nuclease activity"/>
    <property type="evidence" value="ECO:0007669"/>
    <property type="project" value="UniProtKB-KW"/>
</dbReference>